<name>A0A1L3JDP6_9SPHN</name>
<evidence type="ECO:0000313" key="8">
    <source>
        <dbReference type="Proteomes" id="UP000242561"/>
    </source>
</evidence>
<evidence type="ECO:0000256" key="2">
    <source>
        <dbReference type="ARBA" id="ARBA00022475"/>
    </source>
</evidence>
<dbReference type="PIRSF" id="PIRSF035875">
    <property type="entry name" value="RNase_BN"/>
    <property type="match status" value="1"/>
</dbReference>
<feature type="transmembrane region" description="Helical" evidence="6">
    <location>
        <begin position="160"/>
        <end position="183"/>
    </location>
</feature>
<reference evidence="7 8" key="1">
    <citation type="submission" date="2016-11" db="EMBL/GenBank/DDBJ databases">
        <title>Sphingorhabdus sp. LPB0140, isolated from marine environment.</title>
        <authorList>
            <person name="Kim E."/>
            <person name="Yi H."/>
        </authorList>
    </citation>
    <scope>NUCLEOTIDE SEQUENCE [LARGE SCALE GENOMIC DNA]</scope>
    <source>
        <strain evidence="7 8">LPB0140</strain>
    </source>
</reference>
<protein>
    <recommendedName>
        <fullName evidence="9">YihY/virulence factor BrkB family protein</fullName>
    </recommendedName>
</protein>
<comment type="subcellular location">
    <subcellularLocation>
        <location evidence="1">Cell membrane</location>
        <topology evidence="1">Multi-pass membrane protein</topology>
    </subcellularLocation>
</comment>
<dbReference type="AlphaFoldDB" id="A0A1L3JDP6"/>
<dbReference type="OrthoDB" id="9781030at2"/>
<dbReference type="Proteomes" id="UP000242561">
    <property type="component" value="Chromosome"/>
</dbReference>
<evidence type="ECO:0000313" key="7">
    <source>
        <dbReference type="EMBL" id="APG63268.1"/>
    </source>
</evidence>
<feature type="transmembrane region" description="Helical" evidence="6">
    <location>
        <begin position="203"/>
        <end position="223"/>
    </location>
</feature>
<dbReference type="PANTHER" id="PTHR30213:SF0">
    <property type="entry name" value="UPF0761 MEMBRANE PROTEIN YIHY"/>
    <property type="match status" value="1"/>
</dbReference>
<dbReference type="EMBL" id="CP018154">
    <property type="protein sequence ID" value="APG63268.1"/>
    <property type="molecule type" value="Genomic_DNA"/>
</dbReference>
<keyword evidence="3 6" id="KW-0812">Transmembrane</keyword>
<evidence type="ECO:0000256" key="5">
    <source>
        <dbReference type="ARBA" id="ARBA00023136"/>
    </source>
</evidence>
<gene>
    <name evidence="7" type="ORF">LPB140_11270</name>
</gene>
<dbReference type="PANTHER" id="PTHR30213">
    <property type="entry name" value="INNER MEMBRANE PROTEIN YHJD"/>
    <property type="match status" value="1"/>
</dbReference>
<proteinExistence type="predicted"/>
<organism evidence="7 8">
    <name type="scientific">Sphingorhabdus lutea</name>
    <dbReference type="NCBI Taxonomy" id="1913578"/>
    <lineage>
        <taxon>Bacteria</taxon>
        <taxon>Pseudomonadati</taxon>
        <taxon>Pseudomonadota</taxon>
        <taxon>Alphaproteobacteria</taxon>
        <taxon>Sphingomonadales</taxon>
        <taxon>Sphingomonadaceae</taxon>
        <taxon>Sphingorhabdus</taxon>
    </lineage>
</organism>
<evidence type="ECO:0000256" key="4">
    <source>
        <dbReference type="ARBA" id="ARBA00022989"/>
    </source>
</evidence>
<feature type="transmembrane region" description="Helical" evidence="6">
    <location>
        <begin position="270"/>
        <end position="294"/>
    </location>
</feature>
<accession>A0A1L3JDP6</accession>
<evidence type="ECO:0000256" key="6">
    <source>
        <dbReference type="SAM" id="Phobius"/>
    </source>
</evidence>
<keyword evidence="5 6" id="KW-0472">Membrane</keyword>
<feature type="transmembrane region" description="Helical" evidence="6">
    <location>
        <begin position="58"/>
        <end position="80"/>
    </location>
</feature>
<evidence type="ECO:0008006" key="9">
    <source>
        <dbReference type="Google" id="ProtNLM"/>
    </source>
</evidence>
<sequence length="314" mass="34913">MSEHSNLSPEARADVQHEGYASESAWFHKLGVSRQAKEVMKRTAIGLYNEGFIHAGNFAYLALLAIFAFFISATAIAGSFGQSEIGQSLVEYVILTVPPRVGETLREPIFSAMHARSGGLLWLSALVGLWTTTSLIETIRDILHRAYGTEWHRPFWQYRLSSILVVILSVILSMLAFGANVFAVAVSKFIDEYLPDVSGLTSYISFAQLIPFIILFITIYMIFRYLSPLKYSSKIYPKWPGAALVSCWWVGCTTLMPYIFASIFNYDLTYGSLGGVMIVLIFFYVIGFGIVAGAHLNAALANKEVEVQERLDVA</sequence>
<evidence type="ECO:0000256" key="1">
    <source>
        <dbReference type="ARBA" id="ARBA00004651"/>
    </source>
</evidence>
<feature type="transmembrane region" description="Helical" evidence="6">
    <location>
        <begin position="243"/>
        <end position="264"/>
    </location>
</feature>
<dbReference type="InterPro" id="IPR017039">
    <property type="entry name" value="Virul_fac_BrkB"/>
</dbReference>
<keyword evidence="2" id="KW-1003">Cell membrane</keyword>
<keyword evidence="8" id="KW-1185">Reference proteome</keyword>
<dbReference type="GO" id="GO:0005886">
    <property type="term" value="C:plasma membrane"/>
    <property type="evidence" value="ECO:0007669"/>
    <property type="project" value="UniProtKB-SubCell"/>
</dbReference>
<evidence type="ECO:0000256" key="3">
    <source>
        <dbReference type="ARBA" id="ARBA00022692"/>
    </source>
</evidence>
<dbReference type="Pfam" id="PF03631">
    <property type="entry name" value="Virul_fac_BrkB"/>
    <property type="match status" value="1"/>
</dbReference>
<dbReference type="STRING" id="1913578.LPB140_11270"/>
<keyword evidence="4 6" id="KW-1133">Transmembrane helix</keyword>
<dbReference type="RefSeq" id="WP_072559919.1">
    <property type="nucleotide sequence ID" value="NZ_CP018154.1"/>
</dbReference>
<dbReference type="KEGG" id="sphl:LPB140_11270"/>